<name>A0ABW3LY38_9GAMM</name>
<dbReference type="Proteomes" id="UP001597033">
    <property type="component" value="Unassembled WGS sequence"/>
</dbReference>
<feature type="signal peptide" evidence="2">
    <location>
        <begin position="1"/>
        <end position="24"/>
    </location>
</feature>
<comment type="caution">
    <text evidence="3">The sequence shown here is derived from an EMBL/GenBank/DDBJ whole genome shotgun (WGS) entry which is preliminary data.</text>
</comment>
<evidence type="ECO:0000256" key="1">
    <source>
        <dbReference type="SAM" id="MobiDB-lite"/>
    </source>
</evidence>
<protein>
    <recommendedName>
        <fullName evidence="5">DUF4168 domain-containing protein</fullName>
    </recommendedName>
</protein>
<feature type="region of interest" description="Disordered" evidence="1">
    <location>
        <begin position="113"/>
        <end position="158"/>
    </location>
</feature>
<dbReference type="RefSeq" id="WP_162377140.1">
    <property type="nucleotide sequence ID" value="NZ_JBHTKN010000008.1"/>
</dbReference>
<evidence type="ECO:0008006" key="5">
    <source>
        <dbReference type="Google" id="ProtNLM"/>
    </source>
</evidence>
<evidence type="ECO:0000313" key="3">
    <source>
        <dbReference type="EMBL" id="MFD1043133.1"/>
    </source>
</evidence>
<accession>A0ABW3LY38</accession>
<feature type="compositionally biased region" description="Low complexity" evidence="1">
    <location>
        <begin position="149"/>
        <end position="158"/>
    </location>
</feature>
<reference evidence="4" key="1">
    <citation type="journal article" date="2019" name="Int. J. Syst. Evol. Microbiol.">
        <title>The Global Catalogue of Microorganisms (GCM) 10K type strain sequencing project: providing services to taxonomists for standard genome sequencing and annotation.</title>
        <authorList>
            <consortium name="The Broad Institute Genomics Platform"/>
            <consortium name="The Broad Institute Genome Sequencing Center for Infectious Disease"/>
            <person name="Wu L."/>
            <person name="Ma J."/>
        </authorList>
    </citation>
    <scope>NUCLEOTIDE SEQUENCE [LARGE SCALE GENOMIC DNA]</scope>
    <source>
        <strain evidence="4">CCUG 55854</strain>
    </source>
</reference>
<proteinExistence type="predicted"/>
<keyword evidence="2" id="KW-0732">Signal</keyword>
<sequence>MNIKLTTRSLILVFTGAAAGLAGAAQPLINLDEPREAAARRLPIMDAYAPAEPPAASVPGTLYVPAGFERGLNEPDAQFVARMKVKQDAATKQQAVLLSEHAAAMQRIAQISGGRQRTAEDDAATAAWQQSVQQEQVEHQAIRARRAGGTRAGQGAER</sequence>
<keyword evidence="4" id="KW-1185">Reference proteome</keyword>
<dbReference type="EMBL" id="JBHTKN010000008">
    <property type="protein sequence ID" value="MFD1043133.1"/>
    <property type="molecule type" value="Genomic_DNA"/>
</dbReference>
<evidence type="ECO:0000256" key="2">
    <source>
        <dbReference type="SAM" id="SignalP"/>
    </source>
</evidence>
<organism evidence="3 4">
    <name type="scientific">Pseudoxanthomonas kaohsiungensis</name>
    <dbReference type="NCBI Taxonomy" id="283923"/>
    <lineage>
        <taxon>Bacteria</taxon>
        <taxon>Pseudomonadati</taxon>
        <taxon>Pseudomonadota</taxon>
        <taxon>Gammaproteobacteria</taxon>
        <taxon>Lysobacterales</taxon>
        <taxon>Lysobacteraceae</taxon>
        <taxon>Pseudoxanthomonas</taxon>
    </lineage>
</organism>
<gene>
    <name evidence="3" type="ORF">ACFQ2N_12340</name>
</gene>
<feature type="chain" id="PRO_5046558154" description="DUF4168 domain-containing protein" evidence="2">
    <location>
        <begin position="25"/>
        <end position="158"/>
    </location>
</feature>
<evidence type="ECO:0000313" key="4">
    <source>
        <dbReference type="Proteomes" id="UP001597033"/>
    </source>
</evidence>